<dbReference type="PANTHER" id="PTHR15463:SF2">
    <property type="entry name" value="SYNERGIN GAMMA"/>
    <property type="match status" value="1"/>
</dbReference>
<accession>A0A670JZ48</accession>
<feature type="compositionally biased region" description="Polar residues" evidence="1">
    <location>
        <begin position="91"/>
        <end position="112"/>
    </location>
</feature>
<keyword evidence="3" id="KW-1185">Reference proteome</keyword>
<evidence type="ECO:0000256" key="1">
    <source>
        <dbReference type="SAM" id="MobiDB-lite"/>
    </source>
</evidence>
<reference evidence="2" key="1">
    <citation type="submission" date="2025-08" db="UniProtKB">
        <authorList>
            <consortium name="Ensembl"/>
        </authorList>
    </citation>
    <scope>IDENTIFICATION</scope>
</reference>
<evidence type="ECO:0000313" key="2">
    <source>
        <dbReference type="Ensembl" id="ENSPMRP00000029140.1"/>
    </source>
</evidence>
<dbReference type="InterPro" id="IPR039656">
    <property type="entry name" value="SYNRG"/>
</dbReference>
<protein>
    <submittedName>
        <fullName evidence="2">Uncharacterized protein</fullName>
    </submittedName>
</protein>
<feature type="compositionally biased region" description="Polar residues" evidence="1">
    <location>
        <begin position="168"/>
        <end position="183"/>
    </location>
</feature>
<dbReference type="GO" id="GO:0030130">
    <property type="term" value="C:clathrin coat of trans-Golgi network vesicle"/>
    <property type="evidence" value="ECO:0007669"/>
    <property type="project" value="TreeGrafter"/>
</dbReference>
<dbReference type="PANTHER" id="PTHR15463">
    <property type="entry name" value="AP1 GAMMA SUBUNIT BINDING PROTEIN 1"/>
    <property type="match status" value="1"/>
</dbReference>
<dbReference type="Ensembl" id="ENSPMRT00000030909.1">
    <property type="protein sequence ID" value="ENSPMRP00000029140.1"/>
    <property type="gene ID" value="ENSPMRG00000018835.1"/>
</dbReference>
<dbReference type="AlphaFoldDB" id="A0A670JZ48"/>
<organism evidence="2 3">
    <name type="scientific">Podarcis muralis</name>
    <name type="common">Wall lizard</name>
    <name type="synonym">Lacerta muralis</name>
    <dbReference type="NCBI Taxonomy" id="64176"/>
    <lineage>
        <taxon>Eukaryota</taxon>
        <taxon>Metazoa</taxon>
        <taxon>Chordata</taxon>
        <taxon>Craniata</taxon>
        <taxon>Vertebrata</taxon>
        <taxon>Euteleostomi</taxon>
        <taxon>Lepidosauria</taxon>
        <taxon>Squamata</taxon>
        <taxon>Bifurcata</taxon>
        <taxon>Unidentata</taxon>
        <taxon>Episquamata</taxon>
        <taxon>Laterata</taxon>
        <taxon>Lacertibaenia</taxon>
        <taxon>Lacertidae</taxon>
        <taxon>Podarcis</taxon>
    </lineage>
</organism>
<dbReference type="GeneTree" id="ENSGT00390000010789"/>
<feature type="region of interest" description="Disordered" evidence="1">
    <location>
        <begin position="159"/>
        <end position="183"/>
    </location>
</feature>
<reference evidence="2" key="2">
    <citation type="submission" date="2025-09" db="UniProtKB">
        <authorList>
            <consortium name="Ensembl"/>
        </authorList>
    </citation>
    <scope>IDENTIFICATION</scope>
</reference>
<evidence type="ECO:0000313" key="3">
    <source>
        <dbReference type="Proteomes" id="UP000472272"/>
    </source>
</evidence>
<feature type="region of interest" description="Disordered" evidence="1">
    <location>
        <begin position="91"/>
        <end position="127"/>
    </location>
</feature>
<name>A0A670JZ48_PODMU</name>
<proteinExistence type="predicted"/>
<dbReference type="Proteomes" id="UP000472272">
    <property type="component" value="Unplaced"/>
</dbReference>
<sequence>MSLAHWRFMFPVAGGLGPQGMIPMQQQGFSMVSVMQPNMQGMIGMNYGSQMPPGTMTMQGGMNLGPDASGWMSYMGAGSLLRNAPQQLLSTPRTCGSSLWKSNRNDMNTSKSFSKRKEKGASLKSRNKKLRLLSSVKPKMGEKSRDDALEAIKGNLDGFSRDAKLHPTPTSHPKNSDHPTPSHSLCLSPKPLPFLTMTSLVTLYRGLSKTPRHSCLPPLPSLFSLAILPPRLGNGFQRRLWPSLSLQPRFQCPPSFMAPGGRFLISLLLQLHKTLRKQALPWKRSPCHPVG</sequence>